<comment type="caution">
    <text evidence="4">The sequence shown here is derived from an EMBL/GenBank/DDBJ whole genome shotgun (WGS) entry which is preliminary data.</text>
</comment>
<dbReference type="InterPro" id="IPR036271">
    <property type="entry name" value="Tet_transcr_reg_TetR-rel_C_sf"/>
</dbReference>
<dbReference type="GO" id="GO:0003677">
    <property type="term" value="F:DNA binding"/>
    <property type="evidence" value="ECO:0007669"/>
    <property type="project" value="UniProtKB-UniRule"/>
</dbReference>
<dbReference type="Pfam" id="PF00440">
    <property type="entry name" value="TetR_N"/>
    <property type="match status" value="1"/>
</dbReference>
<dbReference type="PANTHER" id="PTHR43479:SF11">
    <property type="entry name" value="ACREF_ENVCD OPERON REPRESSOR-RELATED"/>
    <property type="match status" value="1"/>
</dbReference>
<evidence type="ECO:0000256" key="2">
    <source>
        <dbReference type="PROSITE-ProRule" id="PRU00335"/>
    </source>
</evidence>
<dbReference type="Proteomes" id="UP000553059">
    <property type="component" value="Unassembled WGS sequence"/>
</dbReference>
<evidence type="ECO:0000259" key="3">
    <source>
        <dbReference type="PROSITE" id="PS50977"/>
    </source>
</evidence>
<name>A0A7C7DB25_9FIRM</name>
<dbReference type="SUPFAM" id="SSF46689">
    <property type="entry name" value="Homeodomain-like"/>
    <property type="match status" value="1"/>
</dbReference>
<dbReference type="InterPro" id="IPR009057">
    <property type="entry name" value="Homeodomain-like_sf"/>
</dbReference>
<feature type="DNA-binding region" description="H-T-H motif" evidence="2">
    <location>
        <begin position="34"/>
        <end position="53"/>
    </location>
</feature>
<dbReference type="InterPro" id="IPR050624">
    <property type="entry name" value="HTH-type_Tx_Regulator"/>
</dbReference>
<feature type="domain" description="HTH tetR-type" evidence="3">
    <location>
        <begin position="11"/>
        <end position="71"/>
    </location>
</feature>
<dbReference type="SUPFAM" id="SSF48498">
    <property type="entry name" value="Tetracyclin repressor-like, C-terminal domain"/>
    <property type="match status" value="1"/>
</dbReference>
<protein>
    <submittedName>
        <fullName evidence="4">TetR/AcrR family transcriptional regulator</fullName>
    </submittedName>
</protein>
<evidence type="ECO:0000256" key="1">
    <source>
        <dbReference type="ARBA" id="ARBA00023125"/>
    </source>
</evidence>
<dbReference type="PANTHER" id="PTHR43479">
    <property type="entry name" value="ACREF/ENVCD OPERON REPRESSOR-RELATED"/>
    <property type="match status" value="1"/>
</dbReference>
<dbReference type="InterPro" id="IPR001647">
    <property type="entry name" value="HTH_TetR"/>
</dbReference>
<sequence>MNKKEATEQPIDMRRHILTVASGLMIEKGVKETSLKDIAQEAGISKGTLYYYYSAKEDIIYDIANHNLKQITDGLLAWIEDANTEVAPEEILKTVFEQILGAETRGKLHLYLLSDAGTTNTLLKEKFKEQYKEWRKTLQYGLGKVLPAQNQKNEVLSYLILAALDGLIIQRLFGAEEIPVEQIVKLLVSPEELF</sequence>
<evidence type="ECO:0000313" key="4">
    <source>
        <dbReference type="EMBL" id="HHY27779.1"/>
    </source>
</evidence>
<gene>
    <name evidence="4" type="ORF">GX523_13740</name>
</gene>
<reference evidence="4 5" key="1">
    <citation type="journal article" date="2020" name="Biotechnol. Biofuels">
        <title>New insights from the biogas microbiome by comprehensive genome-resolved metagenomics of nearly 1600 species originating from multiple anaerobic digesters.</title>
        <authorList>
            <person name="Campanaro S."/>
            <person name="Treu L."/>
            <person name="Rodriguez-R L.M."/>
            <person name="Kovalovszki A."/>
            <person name="Ziels R.M."/>
            <person name="Maus I."/>
            <person name="Zhu X."/>
            <person name="Kougias P.G."/>
            <person name="Basile A."/>
            <person name="Luo G."/>
            <person name="Schluter A."/>
            <person name="Konstantinidis K.T."/>
            <person name="Angelidaki I."/>
        </authorList>
    </citation>
    <scope>NUCLEOTIDE SEQUENCE [LARGE SCALE GENOMIC DNA]</scope>
    <source>
        <strain evidence="4">AS05jafATM_4</strain>
    </source>
</reference>
<organism evidence="4 5">
    <name type="scientific">Desulfitobacterium dehalogenans</name>
    <dbReference type="NCBI Taxonomy" id="36854"/>
    <lineage>
        <taxon>Bacteria</taxon>
        <taxon>Bacillati</taxon>
        <taxon>Bacillota</taxon>
        <taxon>Clostridia</taxon>
        <taxon>Eubacteriales</taxon>
        <taxon>Desulfitobacteriaceae</taxon>
        <taxon>Desulfitobacterium</taxon>
    </lineage>
</organism>
<dbReference type="PROSITE" id="PS50977">
    <property type="entry name" value="HTH_TETR_2"/>
    <property type="match status" value="1"/>
</dbReference>
<evidence type="ECO:0000313" key="5">
    <source>
        <dbReference type="Proteomes" id="UP000553059"/>
    </source>
</evidence>
<accession>A0A7C7DB25</accession>
<keyword evidence="1 2" id="KW-0238">DNA-binding</keyword>
<dbReference type="EMBL" id="DUTF01000297">
    <property type="protein sequence ID" value="HHY27779.1"/>
    <property type="molecule type" value="Genomic_DNA"/>
</dbReference>
<dbReference type="PRINTS" id="PR00455">
    <property type="entry name" value="HTHTETR"/>
</dbReference>
<dbReference type="Gene3D" id="1.10.357.10">
    <property type="entry name" value="Tetracycline Repressor, domain 2"/>
    <property type="match status" value="1"/>
</dbReference>
<dbReference type="AlphaFoldDB" id="A0A7C7DB25"/>
<proteinExistence type="predicted"/>